<evidence type="ECO:0000256" key="2">
    <source>
        <dbReference type="ARBA" id="ARBA00022884"/>
    </source>
</evidence>
<protein>
    <recommendedName>
        <fullName evidence="3">SsrA-binding protein</fullName>
    </recommendedName>
    <alternativeName>
        <fullName evidence="3">Small protein B</fullName>
    </alternativeName>
</protein>
<proteinExistence type="inferred from homology"/>
<dbReference type="Gene3D" id="2.40.280.10">
    <property type="match status" value="1"/>
</dbReference>
<dbReference type="SUPFAM" id="SSF74982">
    <property type="entry name" value="Small protein B (SmpB)"/>
    <property type="match status" value="1"/>
</dbReference>
<reference evidence="4" key="1">
    <citation type="submission" date="2021-08" db="EMBL/GenBank/DDBJ databases">
        <title>Comparative analyses of Brucepasteria parasyntrophica and Teretinema zuelzerae.</title>
        <authorList>
            <person name="Song Y."/>
            <person name="Brune A."/>
        </authorList>
    </citation>
    <scope>NUCLEOTIDE SEQUENCE</scope>
    <source>
        <strain evidence="4">DSM 1903</strain>
    </source>
</reference>
<accession>A0AAE3EJJ0</accession>
<comment type="caution">
    <text evidence="4">The sequence shown here is derived from an EMBL/GenBank/DDBJ whole genome shotgun (WGS) entry which is preliminary data.</text>
</comment>
<name>A0AAE3EJJ0_9SPIR</name>
<evidence type="ECO:0000313" key="5">
    <source>
        <dbReference type="Proteomes" id="UP001198163"/>
    </source>
</evidence>
<dbReference type="NCBIfam" id="NF003843">
    <property type="entry name" value="PRK05422.1"/>
    <property type="match status" value="1"/>
</dbReference>
<dbReference type="InterPro" id="IPR020081">
    <property type="entry name" value="SsrA-bd_prot_CS"/>
</dbReference>
<dbReference type="InterPro" id="IPR023620">
    <property type="entry name" value="SmpB"/>
</dbReference>
<dbReference type="GO" id="GO:0070930">
    <property type="term" value="P:trans-translation-dependent protein tagging"/>
    <property type="evidence" value="ECO:0007669"/>
    <property type="project" value="TreeGrafter"/>
</dbReference>
<dbReference type="GO" id="GO:0005829">
    <property type="term" value="C:cytosol"/>
    <property type="evidence" value="ECO:0007669"/>
    <property type="project" value="TreeGrafter"/>
</dbReference>
<dbReference type="PANTHER" id="PTHR30308:SF2">
    <property type="entry name" value="SSRA-BINDING PROTEIN"/>
    <property type="match status" value="1"/>
</dbReference>
<dbReference type="Pfam" id="PF01668">
    <property type="entry name" value="SmpB"/>
    <property type="match status" value="1"/>
</dbReference>
<dbReference type="Proteomes" id="UP001198163">
    <property type="component" value="Unassembled WGS sequence"/>
</dbReference>
<evidence type="ECO:0000256" key="1">
    <source>
        <dbReference type="ARBA" id="ARBA00022490"/>
    </source>
</evidence>
<dbReference type="GO" id="GO:0070929">
    <property type="term" value="P:trans-translation"/>
    <property type="evidence" value="ECO:0007669"/>
    <property type="project" value="UniProtKB-UniRule"/>
</dbReference>
<dbReference type="AlphaFoldDB" id="A0AAE3EJJ0"/>
<dbReference type="EMBL" id="JAINWA010000003">
    <property type="protein sequence ID" value="MCD1654608.1"/>
    <property type="molecule type" value="Genomic_DNA"/>
</dbReference>
<organism evidence="4 5">
    <name type="scientific">Teretinema zuelzerae</name>
    <dbReference type="NCBI Taxonomy" id="156"/>
    <lineage>
        <taxon>Bacteria</taxon>
        <taxon>Pseudomonadati</taxon>
        <taxon>Spirochaetota</taxon>
        <taxon>Spirochaetia</taxon>
        <taxon>Spirochaetales</taxon>
        <taxon>Treponemataceae</taxon>
        <taxon>Teretinema</taxon>
    </lineage>
</organism>
<keyword evidence="5" id="KW-1185">Reference proteome</keyword>
<dbReference type="GO" id="GO:0003723">
    <property type="term" value="F:RNA binding"/>
    <property type="evidence" value="ECO:0007669"/>
    <property type="project" value="UniProtKB-UniRule"/>
</dbReference>
<dbReference type="NCBIfam" id="TIGR00086">
    <property type="entry name" value="smpB"/>
    <property type="match status" value="1"/>
</dbReference>
<dbReference type="CDD" id="cd09294">
    <property type="entry name" value="SmpB"/>
    <property type="match status" value="1"/>
</dbReference>
<gene>
    <name evidence="3 4" type="primary">smpB</name>
    <name evidence="4" type="ORF">K7J14_07810</name>
</gene>
<comment type="similarity">
    <text evidence="3">Belongs to the SmpB family.</text>
</comment>
<dbReference type="InterPro" id="IPR000037">
    <property type="entry name" value="SsrA-bd_prot"/>
</dbReference>
<comment type="subcellular location">
    <subcellularLocation>
        <location evidence="3">Cytoplasm</location>
    </subcellularLocation>
    <text evidence="3">The tmRNA-SmpB complex associates with stalled 70S ribosomes.</text>
</comment>
<evidence type="ECO:0000313" key="4">
    <source>
        <dbReference type="EMBL" id="MCD1654608.1"/>
    </source>
</evidence>
<keyword evidence="1 3" id="KW-0963">Cytoplasm</keyword>
<dbReference type="HAMAP" id="MF_00023">
    <property type="entry name" value="SmpB"/>
    <property type="match status" value="1"/>
</dbReference>
<dbReference type="PROSITE" id="PS01317">
    <property type="entry name" value="SSRP"/>
    <property type="match status" value="1"/>
</dbReference>
<evidence type="ECO:0000256" key="3">
    <source>
        <dbReference type="HAMAP-Rule" id="MF_00023"/>
    </source>
</evidence>
<comment type="function">
    <text evidence="3">Required for rescue of stalled ribosomes mediated by trans-translation. Binds to transfer-messenger RNA (tmRNA), required for stable association of tmRNA with ribosomes. tmRNA and SmpB together mimic tRNA shape, replacing the anticodon stem-loop with SmpB. tmRNA is encoded by the ssrA gene; the 2 termini fold to resemble tRNA(Ala) and it encodes a 'tag peptide', a short internal open reading frame. During trans-translation Ala-aminoacylated tmRNA acts like a tRNA, entering the A-site of stalled ribosomes, displacing the stalled mRNA. The ribosome then switches to translate the ORF on the tmRNA; the nascent peptide is terminated with the 'tag peptide' encoded by the tmRNA and targeted for degradation. The ribosome is freed to recommence translation, which seems to be the essential function of trans-translation.</text>
</comment>
<dbReference type="PANTHER" id="PTHR30308">
    <property type="entry name" value="TMRNA-BINDING COMPONENT OF TRANS-TRANSLATION TAGGING COMPLEX"/>
    <property type="match status" value="1"/>
</dbReference>
<dbReference type="RefSeq" id="WP_230755021.1">
    <property type="nucleotide sequence ID" value="NZ_JAINWA010000003.1"/>
</dbReference>
<keyword evidence="2 3" id="KW-0694">RNA-binding</keyword>
<sequence length="155" mass="18147">MKDSAVKILAQNRKARFNYAIDDSIECGIVLEGTEVKSVRAGNLSFPDSFAEIRNGEIWLMNFHITPYVYSSIFNHDPDRPKKLLLHKDEIKRLIRKVEEKGFTLIPLDVYLKKGRIKVQLGICKGKKLFDKRSDIRDRDVQREMQREFRKHIDG</sequence>